<comment type="caution">
    <text evidence="2">The sequence shown here is derived from an EMBL/GenBank/DDBJ whole genome shotgun (WGS) entry which is preliminary data.</text>
</comment>
<sequence length="106" mass="10600">MPAVARGCPCWALLLGGVEPTAGAACAGLTGRPYVGRAGIGNGAEEGQSRVGSGVPGGDDGGSTGAGQCAEAARCGSSAEASESRLRTDSGVWRDRVAWWSDLFEE</sequence>
<proteinExistence type="predicted"/>
<reference evidence="2" key="2">
    <citation type="submission" date="2020-09" db="EMBL/GenBank/DDBJ databases">
        <authorList>
            <person name="Sun Q."/>
            <person name="Ohkuma M."/>
        </authorList>
    </citation>
    <scope>NUCLEOTIDE SEQUENCE</scope>
    <source>
        <strain evidence="2">JCM 3276</strain>
    </source>
</reference>
<evidence type="ECO:0000313" key="3">
    <source>
        <dbReference type="Proteomes" id="UP000660680"/>
    </source>
</evidence>
<feature type="compositionally biased region" description="Gly residues" evidence="1">
    <location>
        <begin position="54"/>
        <end position="65"/>
    </location>
</feature>
<organism evidence="2 3">
    <name type="scientific">Actinokineospora fastidiosa</name>
    <dbReference type="NCBI Taxonomy" id="1816"/>
    <lineage>
        <taxon>Bacteria</taxon>
        <taxon>Bacillati</taxon>
        <taxon>Actinomycetota</taxon>
        <taxon>Actinomycetes</taxon>
        <taxon>Pseudonocardiales</taxon>
        <taxon>Pseudonocardiaceae</taxon>
        <taxon>Actinokineospora</taxon>
    </lineage>
</organism>
<accession>A0A918GC25</accession>
<feature type="region of interest" description="Disordered" evidence="1">
    <location>
        <begin position="38"/>
        <end position="69"/>
    </location>
</feature>
<evidence type="ECO:0000313" key="2">
    <source>
        <dbReference type="EMBL" id="GGS27805.1"/>
    </source>
</evidence>
<gene>
    <name evidence="2" type="ORF">GCM10010171_20740</name>
</gene>
<reference evidence="2" key="1">
    <citation type="journal article" date="2014" name="Int. J. Syst. Evol. Microbiol.">
        <title>Complete genome sequence of Corynebacterium casei LMG S-19264T (=DSM 44701T), isolated from a smear-ripened cheese.</title>
        <authorList>
            <consortium name="US DOE Joint Genome Institute (JGI-PGF)"/>
            <person name="Walter F."/>
            <person name="Albersmeier A."/>
            <person name="Kalinowski J."/>
            <person name="Ruckert C."/>
        </authorList>
    </citation>
    <scope>NUCLEOTIDE SEQUENCE</scope>
    <source>
        <strain evidence="2">JCM 3276</strain>
    </source>
</reference>
<dbReference type="Proteomes" id="UP000660680">
    <property type="component" value="Unassembled WGS sequence"/>
</dbReference>
<protein>
    <submittedName>
        <fullName evidence="2">Uncharacterized protein</fullName>
    </submittedName>
</protein>
<dbReference type="AlphaFoldDB" id="A0A918GC25"/>
<name>A0A918GC25_9PSEU</name>
<evidence type="ECO:0000256" key="1">
    <source>
        <dbReference type="SAM" id="MobiDB-lite"/>
    </source>
</evidence>
<dbReference type="EMBL" id="BMRB01000002">
    <property type="protein sequence ID" value="GGS27805.1"/>
    <property type="molecule type" value="Genomic_DNA"/>
</dbReference>
<keyword evidence="3" id="KW-1185">Reference proteome</keyword>